<dbReference type="PRINTS" id="PR01590">
    <property type="entry name" value="HTHFIS"/>
</dbReference>
<sequence>MSSVVIIIDDDTTFRDVLQRRLSQQTSYYVLAFDNECAALRESVDSVHAIFLDMRLADSSGLDAIARLREQFNPRHLIMLTGYASIATSVEAMRRGATDYLAKPVGLSELLQRISHHDCTKEKQGSALGHTPMTPAQVEWEHIQRVLLTYEGNISAAAKALGMHRRTLQRKLKKFSPYGRAN</sequence>
<dbReference type="AlphaFoldDB" id="A0A432ZDW9"/>
<dbReference type="SMART" id="SM00448">
    <property type="entry name" value="REC"/>
    <property type="match status" value="1"/>
</dbReference>
<dbReference type="Gene3D" id="3.40.50.2300">
    <property type="match status" value="1"/>
</dbReference>
<accession>A0A432ZDW9</accession>
<keyword evidence="5" id="KW-1185">Reference proteome</keyword>
<dbReference type="InterPro" id="IPR009057">
    <property type="entry name" value="Homeodomain-like_sf"/>
</dbReference>
<dbReference type="GO" id="GO:0006355">
    <property type="term" value="P:regulation of DNA-templated transcription"/>
    <property type="evidence" value="ECO:0007669"/>
    <property type="project" value="TreeGrafter"/>
</dbReference>
<keyword evidence="1" id="KW-0238">DNA-binding</keyword>
<evidence type="ECO:0000256" key="1">
    <source>
        <dbReference type="ARBA" id="ARBA00023125"/>
    </source>
</evidence>
<dbReference type="GO" id="GO:0000976">
    <property type="term" value="F:transcription cis-regulatory region binding"/>
    <property type="evidence" value="ECO:0007669"/>
    <property type="project" value="TreeGrafter"/>
</dbReference>
<comment type="caution">
    <text evidence="4">The sequence shown here is derived from an EMBL/GenBank/DDBJ whole genome shotgun (WGS) entry which is preliminary data.</text>
</comment>
<organism evidence="4 5">
    <name type="scientific">Idiomarina seosinensis</name>
    <dbReference type="NCBI Taxonomy" id="281739"/>
    <lineage>
        <taxon>Bacteria</taxon>
        <taxon>Pseudomonadati</taxon>
        <taxon>Pseudomonadota</taxon>
        <taxon>Gammaproteobacteria</taxon>
        <taxon>Alteromonadales</taxon>
        <taxon>Idiomarinaceae</taxon>
        <taxon>Idiomarina</taxon>
    </lineage>
</organism>
<evidence type="ECO:0000259" key="3">
    <source>
        <dbReference type="PROSITE" id="PS50110"/>
    </source>
</evidence>
<dbReference type="Proteomes" id="UP000287908">
    <property type="component" value="Unassembled WGS sequence"/>
</dbReference>
<dbReference type="RefSeq" id="WP_126784869.1">
    <property type="nucleotide sequence ID" value="NZ_PIQF01000002.1"/>
</dbReference>
<feature type="domain" description="Response regulatory" evidence="3">
    <location>
        <begin position="4"/>
        <end position="118"/>
    </location>
</feature>
<name>A0A432ZDW9_9GAMM</name>
<dbReference type="SUPFAM" id="SSF52172">
    <property type="entry name" value="CheY-like"/>
    <property type="match status" value="1"/>
</dbReference>
<reference evidence="4 5" key="1">
    <citation type="journal article" date="2011" name="Front. Microbiol.">
        <title>Genomic signatures of strain selection and enhancement in Bacillus atrophaeus var. globigii, a historical biowarfare simulant.</title>
        <authorList>
            <person name="Gibbons H.S."/>
            <person name="Broomall S.M."/>
            <person name="McNew L.A."/>
            <person name="Daligault H."/>
            <person name="Chapman C."/>
            <person name="Bruce D."/>
            <person name="Karavis M."/>
            <person name="Krepps M."/>
            <person name="McGregor P.A."/>
            <person name="Hong C."/>
            <person name="Park K.H."/>
            <person name="Akmal A."/>
            <person name="Feldman A."/>
            <person name="Lin J.S."/>
            <person name="Chang W.E."/>
            <person name="Higgs B.W."/>
            <person name="Demirev P."/>
            <person name="Lindquist J."/>
            <person name="Liem A."/>
            <person name="Fochler E."/>
            <person name="Read T.D."/>
            <person name="Tapia R."/>
            <person name="Johnson S."/>
            <person name="Bishop-Lilly K.A."/>
            <person name="Detter C."/>
            <person name="Han C."/>
            <person name="Sozhamannan S."/>
            <person name="Rosenzweig C.N."/>
            <person name="Skowronski E.W."/>
        </authorList>
    </citation>
    <scope>NUCLEOTIDE SEQUENCE [LARGE SCALE GENOMIC DNA]</scope>
    <source>
        <strain evidence="4 5">CL-SP19</strain>
    </source>
</reference>
<dbReference type="PANTHER" id="PTHR48111">
    <property type="entry name" value="REGULATOR OF RPOS"/>
    <property type="match status" value="1"/>
</dbReference>
<proteinExistence type="predicted"/>
<protein>
    <submittedName>
        <fullName evidence="4">Two-component system response regulator</fullName>
    </submittedName>
</protein>
<evidence type="ECO:0000313" key="4">
    <source>
        <dbReference type="EMBL" id="RUO76146.1"/>
    </source>
</evidence>
<dbReference type="InterPro" id="IPR002197">
    <property type="entry name" value="HTH_Fis"/>
</dbReference>
<dbReference type="OrthoDB" id="9802426at2"/>
<dbReference type="PANTHER" id="PTHR48111:SF56">
    <property type="entry name" value="TETRATHIONATE RESPONSE REGULATORY PROTEIN TTRR"/>
    <property type="match status" value="1"/>
</dbReference>
<keyword evidence="2" id="KW-0597">Phosphoprotein</keyword>
<dbReference type="Gene3D" id="1.10.10.60">
    <property type="entry name" value="Homeodomain-like"/>
    <property type="match status" value="1"/>
</dbReference>
<dbReference type="Pfam" id="PF02954">
    <property type="entry name" value="HTH_8"/>
    <property type="match status" value="1"/>
</dbReference>
<evidence type="ECO:0000313" key="5">
    <source>
        <dbReference type="Proteomes" id="UP000287908"/>
    </source>
</evidence>
<gene>
    <name evidence="4" type="ORF">CWI81_08515</name>
</gene>
<feature type="modified residue" description="4-aspartylphosphate" evidence="2">
    <location>
        <position position="53"/>
    </location>
</feature>
<dbReference type="GO" id="GO:0032993">
    <property type="term" value="C:protein-DNA complex"/>
    <property type="evidence" value="ECO:0007669"/>
    <property type="project" value="TreeGrafter"/>
</dbReference>
<evidence type="ECO:0000256" key="2">
    <source>
        <dbReference type="PROSITE-ProRule" id="PRU00169"/>
    </source>
</evidence>
<dbReference type="InterPro" id="IPR001789">
    <property type="entry name" value="Sig_transdc_resp-reg_receiver"/>
</dbReference>
<dbReference type="InterPro" id="IPR011006">
    <property type="entry name" value="CheY-like_superfamily"/>
</dbReference>
<dbReference type="InterPro" id="IPR039420">
    <property type="entry name" value="WalR-like"/>
</dbReference>
<dbReference type="EMBL" id="PIQF01000002">
    <property type="protein sequence ID" value="RUO76146.1"/>
    <property type="molecule type" value="Genomic_DNA"/>
</dbReference>
<dbReference type="PROSITE" id="PS50110">
    <property type="entry name" value="RESPONSE_REGULATORY"/>
    <property type="match status" value="1"/>
</dbReference>
<dbReference type="GO" id="GO:0000156">
    <property type="term" value="F:phosphorelay response regulator activity"/>
    <property type="evidence" value="ECO:0007669"/>
    <property type="project" value="TreeGrafter"/>
</dbReference>
<dbReference type="Pfam" id="PF00072">
    <property type="entry name" value="Response_reg"/>
    <property type="match status" value="1"/>
</dbReference>
<dbReference type="GO" id="GO:0005829">
    <property type="term" value="C:cytosol"/>
    <property type="evidence" value="ECO:0007669"/>
    <property type="project" value="TreeGrafter"/>
</dbReference>
<dbReference type="SUPFAM" id="SSF46689">
    <property type="entry name" value="Homeodomain-like"/>
    <property type="match status" value="1"/>
</dbReference>